<dbReference type="EMBL" id="CP065687">
    <property type="protein sequence ID" value="QPS47260.1"/>
    <property type="molecule type" value="Genomic_DNA"/>
</dbReference>
<dbReference type="AlphaFoldDB" id="A0A7U4PA39"/>
<name>A0A7U4PA39_9BURK</name>
<evidence type="ECO:0000313" key="3">
    <source>
        <dbReference type="Proteomes" id="UP000594943"/>
    </source>
</evidence>
<organism evidence="2 3">
    <name type="scientific">Burkholderia humptydooensis</name>
    <dbReference type="NCBI Taxonomy" id="430531"/>
    <lineage>
        <taxon>Bacteria</taxon>
        <taxon>Pseudomonadati</taxon>
        <taxon>Pseudomonadota</taxon>
        <taxon>Betaproteobacteria</taxon>
        <taxon>Burkholderiales</taxon>
        <taxon>Burkholderiaceae</taxon>
        <taxon>Burkholderia</taxon>
        <taxon>pseudomallei group</taxon>
    </lineage>
</organism>
<feature type="domain" description="Zinc finger Ogr/Delta-type" evidence="1">
    <location>
        <begin position="7"/>
        <end position="49"/>
    </location>
</feature>
<dbReference type="RefSeq" id="WP_006027268.1">
    <property type="nucleotide sequence ID" value="NZ_CP013382.1"/>
</dbReference>
<dbReference type="KEGG" id="bhg:I6G56_22695"/>
<gene>
    <name evidence="2" type="ORF">I6G56_22695</name>
</gene>
<accession>A0A7T2X1L8</accession>
<proteinExistence type="predicted"/>
<evidence type="ECO:0000259" key="1">
    <source>
        <dbReference type="Pfam" id="PF04606"/>
    </source>
</evidence>
<accession>A0A7U4PA39</accession>
<dbReference type="Proteomes" id="UP000594943">
    <property type="component" value="Chromosome 2"/>
</dbReference>
<sequence length="88" mass="9827">MTHMTIECPCCGGEIEARHTEGMSATLRRLYFVCDDCGFRTPAGLEILFSLSPPARPRPDVALEVRPSDRLRGFVDSRTTLRLMEAAK</sequence>
<reference evidence="2 3" key="1">
    <citation type="submission" date="2020-12" db="EMBL/GenBank/DDBJ databases">
        <title>FDA dAtabase for Regulatory Grade micrObial Sequences (FDA-ARGOS): Supporting development and validation of Infectious Disease Dx tests.</title>
        <authorList>
            <person name="Nelson B."/>
            <person name="Plummer A."/>
            <person name="Tallon L."/>
            <person name="Sadzewicz L."/>
            <person name="Zhao X."/>
            <person name="Boylan J."/>
            <person name="Ott S."/>
            <person name="Bowen H."/>
            <person name="Vavikolanu K."/>
            <person name="Mehta A."/>
            <person name="Aluvathingal J."/>
            <person name="Nadendla S."/>
            <person name="Myers T."/>
            <person name="Yan Y."/>
            <person name="Sichtig H."/>
        </authorList>
    </citation>
    <scope>NUCLEOTIDE SEQUENCE [LARGE SCALE GENOMIC DNA]</scope>
    <source>
        <strain evidence="2 3">FDAARGOS_899</strain>
    </source>
</reference>
<protein>
    <submittedName>
        <fullName evidence="2">Ogr/Delta-like zinc finger family protein</fullName>
    </submittedName>
</protein>
<dbReference type="InterPro" id="IPR007684">
    <property type="entry name" value="Znf_Ogr/Delta"/>
</dbReference>
<evidence type="ECO:0000313" key="2">
    <source>
        <dbReference type="EMBL" id="QPS47260.1"/>
    </source>
</evidence>
<dbReference type="Pfam" id="PF04606">
    <property type="entry name" value="Ogr_Delta"/>
    <property type="match status" value="1"/>
</dbReference>